<evidence type="ECO:0000256" key="1">
    <source>
        <dbReference type="SAM" id="SignalP"/>
    </source>
</evidence>
<organism evidence="2 3">
    <name type="scientific">Hymenobacter lucidus</name>
    <dbReference type="NCBI Taxonomy" id="2880930"/>
    <lineage>
        <taxon>Bacteria</taxon>
        <taxon>Pseudomonadati</taxon>
        <taxon>Bacteroidota</taxon>
        <taxon>Cytophagia</taxon>
        <taxon>Cytophagales</taxon>
        <taxon>Hymenobacteraceae</taxon>
        <taxon>Hymenobacter</taxon>
    </lineage>
</organism>
<evidence type="ECO:0000313" key="2">
    <source>
        <dbReference type="EMBL" id="MCB2409988.1"/>
    </source>
</evidence>
<dbReference type="Proteomes" id="UP001165296">
    <property type="component" value="Unassembled WGS sequence"/>
</dbReference>
<evidence type="ECO:0008006" key="4">
    <source>
        <dbReference type="Google" id="ProtNLM"/>
    </source>
</evidence>
<comment type="caution">
    <text evidence="2">The sequence shown here is derived from an EMBL/GenBank/DDBJ whole genome shotgun (WGS) entry which is preliminary data.</text>
</comment>
<protein>
    <recommendedName>
        <fullName evidence="4">DUF2846 domain-containing protein</fullName>
    </recommendedName>
</protein>
<sequence length="159" mass="16831">MTNRNQLFVGLLLAGLMQGSAMAQSVEQSKAEAGTATVHFYQGKAYGLFYIKYRVYANGQLVCKLGRNSHCQVELPAGATTFTANTALTKPAMFTFGSKPALPLTLEAGKSYYLQGDLAAAGARTAGVSYGFSEVVPNASKLAQISQSKPVQPLALTSR</sequence>
<evidence type="ECO:0000313" key="3">
    <source>
        <dbReference type="Proteomes" id="UP001165296"/>
    </source>
</evidence>
<feature type="chain" id="PRO_5045129469" description="DUF2846 domain-containing protein" evidence="1">
    <location>
        <begin position="24"/>
        <end position="159"/>
    </location>
</feature>
<proteinExistence type="predicted"/>
<keyword evidence="1" id="KW-0732">Signal</keyword>
<dbReference type="RefSeq" id="WP_226177900.1">
    <property type="nucleotide sequence ID" value="NZ_JAJADR010000006.1"/>
</dbReference>
<keyword evidence="3" id="KW-1185">Reference proteome</keyword>
<accession>A0ABS8AUU1</accession>
<name>A0ABS8AUU1_9BACT</name>
<gene>
    <name evidence="2" type="ORF">LGH74_18500</name>
</gene>
<dbReference type="EMBL" id="JAJADR010000006">
    <property type="protein sequence ID" value="MCB2409988.1"/>
    <property type="molecule type" value="Genomic_DNA"/>
</dbReference>
<reference evidence="2" key="1">
    <citation type="submission" date="2021-10" db="EMBL/GenBank/DDBJ databases">
        <authorList>
            <person name="Dean J.D."/>
            <person name="Kim M.K."/>
            <person name="Newey C.N."/>
            <person name="Stoker T.S."/>
            <person name="Thompson D.W."/>
            <person name="Grose J.H."/>
        </authorList>
    </citation>
    <scope>NUCLEOTIDE SEQUENCE</scope>
    <source>
        <strain evidence="2">BT178</strain>
    </source>
</reference>
<feature type="signal peptide" evidence="1">
    <location>
        <begin position="1"/>
        <end position="23"/>
    </location>
</feature>